<feature type="transmembrane region" description="Helical" evidence="6">
    <location>
        <begin position="22"/>
        <end position="43"/>
    </location>
</feature>
<dbReference type="SUPFAM" id="SSF103473">
    <property type="entry name" value="MFS general substrate transporter"/>
    <property type="match status" value="1"/>
</dbReference>
<accession>A0ABN2W6B7</accession>
<evidence type="ECO:0000256" key="6">
    <source>
        <dbReference type="SAM" id="Phobius"/>
    </source>
</evidence>
<dbReference type="InterPro" id="IPR036259">
    <property type="entry name" value="MFS_trans_sf"/>
</dbReference>
<feature type="transmembrane region" description="Helical" evidence="6">
    <location>
        <begin position="90"/>
        <end position="108"/>
    </location>
</feature>
<feature type="transmembrane region" description="Helical" evidence="6">
    <location>
        <begin position="114"/>
        <end position="135"/>
    </location>
</feature>
<dbReference type="Pfam" id="PF07690">
    <property type="entry name" value="MFS_1"/>
    <property type="match status" value="1"/>
</dbReference>
<feature type="transmembrane region" description="Helical" evidence="6">
    <location>
        <begin position="176"/>
        <end position="196"/>
    </location>
</feature>
<name>A0ABN2W6B7_9ACTN</name>
<dbReference type="PROSITE" id="PS50850">
    <property type="entry name" value="MFS"/>
    <property type="match status" value="1"/>
</dbReference>
<sequence>MPDSHTESPSVGIRMRSRAGRWTVLTAELGSGMALLNVMMVSIAVPHFGADLHAGMAEVQWSVSVYMLMLATLSAIGGALGDRYGLRRTFMAGITLFLGASLFCGFSTDMVMLVIGRGLQGCGASLVIPCSLAVLRQLIDPVDQSRAIGLWYALGGVLSAIGPSVGGWLIELGGWRWIFFANVPVAVAALAVAWLRLPLTATHKAHRFDWTGTCLLVAALGSLTYAAISAPASGITAAPVLLCLSVGLCALLAFLRYERRPAEPLVPLPLMRSRIFAAACVVVACMCAAQTVVPMFVLLQLQSVAGYAPAVAGAALIPTSLLILLLSPVSAALLSRIGPRLTVGSAALLGVAGVLLLARIGSHAFYPLEVLPGVVLLGAGLALTFTPSMSIAVHAAPAHNAGIASGVVNTAQRAGGLLGVAAVPALAGLTGSRYLEPDRLGPAFETLMVLCGAVVAVGALVAYFAFPPRSAYEFSRK</sequence>
<dbReference type="InterPro" id="IPR020846">
    <property type="entry name" value="MFS_dom"/>
</dbReference>
<feature type="transmembrane region" description="Helical" evidence="6">
    <location>
        <begin position="447"/>
        <end position="466"/>
    </location>
</feature>
<evidence type="ECO:0000313" key="8">
    <source>
        <dbReference type="EMBL" id="GAA2083175.1"/>
    </source>
</evidence>
<feature type="transmembrane region" description="Helical" evidence="6">
    <location>
        <begin position="63"/>
        <end position="81"/>
    </location>
</feature>
<dbReference type="Gene3D" id="1.20.1720.10">
    <property type="entry name" value="Multidrug resistance protein D"/>
    <property type="match status" value="1"/>
</dbReference>
<organism evidence="8 9">
    <name type="scientific">Streptomyces albiaxialis</name>
    <dbReference type="NCBI Taxonomy" id="329523"/>
    <lineage>
        <taxon>Bacteria</taxon>
        <taxon>Bacillati</taxon>
        <taxon>Actinomycetota</taxon>
        <taxon>Actinomycetes</taxon>
        <taxon>Kitasatosporales</taxon>
        <taxon>Streptomycetaceae</taxon>
        <taxon>Streptomyces</taxon>
    </lineage>
</organism>
<evidence type="ECO:0000259" key="7">
    <source>
        <dbReference type="PROSITE" id="PS50850"/>
    </source>
</evidence>
<keyword evidence="4 6" id="KW-0472">Membrane</keyword>
<dbReference type="EMBL" id="BAAAPE010000011">
    <property type="protein sequence ID" value="GAA2083175.1"/>
    <property type="molecule type" value="Genomic_DNA"/>
</dbReference>
<feature type="transmembrane region" description="Helical" evidence="6">
    <location>
        <begin position="147"/>
        <end position="170"/>
    </location>
</feature>
<dbReference type="PANTHER" id="PTHR42718">
    <property type="entry name" value="MAJOR FACILITATOR SUPERFAMILY MULTIDRUG TRANSPORTER MFSC"/>
    <property type="match status" value="1"/>
</dbReference>
<feature type="transmembrane region" description="Helical" evidence="6">
    <location>
        <begin position="275"/>
        <end position="299"/>
    </location>
</feature>
<evidence type="ECO:0000256" key="5">
    <source>
        <dbReference type="ARBA" id="ARBA00023251"/>
    </source>
</evidence>
<dbReference type="CDD" id="cd17321">
    <property type="entry name" value="MFS_MMR_MDR_like"/>
    <property type="match status" value="1"/>
</dbReference>
<evidence type="ECO:0000256" key="3">
    <source>
        <dbReference type="ARBA" id="ARBA00022989"/>
    </source>
</evidence>
<keyword evidence="9" id="KW-1185">Reference proteome</keyword>
<dbReference type="Gene3D" id="1.20.1250.20">
    <property type="entry name" value="MFS general substrate transporter like domains"/>
    <property type="match status" value="1"/>
</dbReference>
<protein>
    <submittedName>
        <fullName evidence="8">MFS transporter</fullName>
    </submittedName>
</protein>
<feature type="transmembrane region" description="Helical" evidence="6">
    <location>
        <begin position="208"/>
        <end position="228"/>
    </location>
</feature>
<feature type="transmembrane region" description="Helical" evidence="6">
    <location>
        <begin position="234"/>
        <end position="255"/>
    </location>
</feature>
<feature type="transmembrane region" description="Helical" evidence="6">
    <location>
        <begin position="373"/>
        <end position="393"/>
    </location>
</feature>
<dbReference type="InterPro" id="IPR011701">
    <property type="entry name" value="MFS"/>
</dbReference>
<keyword evidence="5" id="KW-0046">Antibiotic resistance</keyword>
<evidence type="ECO:0000256" key="1">
    <source>
        <dbReference type="ARBA" id="ARBA00004651"/>
    </source>
</evidence>
<feature type="domain" description="Major facilitator superfamily (MFS) profile" evidence="7">
    <location>
        <begin position="23"/>
        <end position="470"/>
    </location>
</feature>
<evidence type="ECO:0000256" key="4">
    <source>
        <dbReference type="ARBA" id="ARBA00023136"/>
    </source>
</evidence>
<evidence type="ECO:0000313" key="9">
    <source>
        <dbReference type="Proteomes" id="UP001500016"/>
    </source>
</evidence>
<dbReference type="Proteomes" id="UP001500016">
    <property type="component" value="Unassembled WGS sequence"/>
</dbReference>
<dbReference type="PANTHER" id="PTHR42718:SF42">
    <property type="entry name" value="EXPORT PROTEIN"/>
    <property type="match status" value="1"/>
</dbReference>
<dbReference type="RefSeq" id="WP_344530652.1">
    <property type="nucleotide sequence ID" value="NZ_BAAAPE010000011.1"/>
</dbReference>
<keyword evidence="3 6" id="KW-1133">Transmembrane helix</keyword>
<comment type="subcellular location">
    <subcellularLocation>
        <location evidence="1">Cell membrane</location>
        <topology evidence="1">Multi-pass membrane protein</topology>
    </subcellularLocation>
</comment>
<evidence type="ECO:0000256" key="2">
    <source>
        <dbReference type="ARBA" id="ARBA00022692"/>
    </source>
</evidence>
<reference evidence="8 9" key="1">
    <citation type="journal article" date="2019" name="Int. J. Syst. Evol. Microbiol.">
        <title>The Global Catalogue of Microorganisms (GCM) 10K type strain sequencing project: providing services to taxonomists for standard genome sequencing and annotation.</title>
        <authorList>
            <consortium name="The Broad Institute Genomics Platform"/>
            <consortium name="The Broad Institute Genome Sequencing Center for Infectious Disease"/>
            <person name="Wu L."/>
            <person name="Ma J."/>
        </authorList>
    </citation>
    <scope>NUCLEOTIDE SEQUENCE [LARGE SCALE GENOMIC DNA]</scope>
    <source>
        <strain evidence="8 9">JCM 15478</strain>
    </source>
</reference>
<feature type="transmembrane region" description="Helical" evidence="6">
    <location>
        <begin position="311"/>
        <end position="334"/>
    </location>
</feature>
<proteinExistence type="predicted"/>
<comment type="caution">
    <text evidence="8">The sequence shown here is derived from an EMBL/GenBank/DDBJ whole genome shotgun (WGS) entry which is preliminary data.</text>
</comment>
<feature type="transmembrane region" description="Helical" evidence="6">
    <location>
        <begin position="414"/>
        <end position="435"/>
    </location>
</feature>
<feature type="transmembrane region" description="Helical" evidence="6">
    <location>
        <begin position="341"/>
        <end position="361"/>
    </location>
</feature>
<keyword evidence="2 6" id="KW-0812">Transmembrane</keyword>
<gene>
    <name evidence="8" type="ORF">GCM10009801_43460</name>
</gene>